<dbReference type="Proteomes" id="UP000032452">
    <property type="component" value="Unassembled WGS sequence"/>
</dbReference>
<reference evidence="1 2" key="1">
    <citation type="submission" date="2015-02" db="EMBL/GenBank/DDBJ databases">
        <title>Draft genome of a novel marine cyanobacterium (Chroococcales) isolated from South Atlantic Ocean.</title>
        <authorList>
            <person name="Rigonato J."/>
            <person name="Alvarenga D.O."/>
            <person name="Branco L.H."/>
            <person name="Varani A.M."/>
            <person name="Brandini F.P."/>
            <person name="Fiore M.F."/>
        </authorList>
    </citation>
    <scope>NUCLEOTIDE SEQUENCE [LARGE SCALE GENOMIC DNA]</scope>
    <source>
        <strain evidence="1 2">CENA595</strain>
    </source>
</reference>
<accession>A0A0D8ZKY9</accession>
<evidence type="ECO:0000313" key="2">
    <source>
        <dbReference type="Proteomes" id="UP000032452"/>
    </source>
</evidence>
<gene>
    <name evidence="1" type="ORF">UH38_23390</name>
</gene>
<keyword evidence="2" id="KW-1185">Reference proteome</keyword>
<dbReference type="AlphaFoldDB" id="A0A0D8ZKY9"/>
<evidence type="ECO:0000313" key="1">
    <source>
        <dbReference type="EMBL" id="KJH69503.1"/>
    </source>
</evidence>
<comment type="caution">
    <text evidence="1">The sequence shown here is derived from an EMBL/GenBank/DDBJ whole genome shotgun (WGS) entry which is preliminary data.</text>
</comment>
<name>A0A0D8ZKY9_9CYAN</name>
<sequence length="93" mass="10563">MLCSVVVEQSVNVYVDISEYWLKNIDGSPKSVNSVHEEIKGTEYEVGRYTLRLALEGRLDRGHFKNLYVLAQLASKWAGKEVSVGDLLKFQED</sequence>
<proteinExistence type="predicted"/>
<organism evidence="1 2">
    <name type="scientific">Aliterella atlantica CENA595</name>
    <dbReference type="NCBI Taxonomy" id="1618023"/>
    <lineage>
        <taxon>Bacteria</taxon>
        <taxon>Bacillati</taxon>
        <taxon>Cyanobacteriota</taxon>
        <taxon>Cyanophyceae</taxon>
        <taxon>Chroococcidiopsidales</taxon>
        <taxon>Aliterellaceae</taxon>
        <taxon>Aliterella</taxon>
    </lineage>
</organism>
<dbReference type="EMBL" id="JYON01000041">
    <property type="protein sequence ID" value="KJH69503.1"/>
    <property type="molecule type" value="Genomic_DNA"/>
</dbReference>
<protein>
    <submittedName>
        <fullName evidence="1">Uncharacterized protein</fullName>
    </submittedName>
</protein>